<dbReference type="EMBL" id="FOMX01000002">
    <property type="protein sequence ID" value="SFD56596.1"/>
    <property type="molecule type" value="Genomic_DNA"/>
</dbReference>
<dbReference type="PANTHER" id="PTHR33371">
    <property type="entry name" value="INTERMEMBRANE PHOSPHOLIPID TRANSPORT SYSTEM BINDING PROTEIN MLAD-RELATED"/>
    <property type="match status" value="1"/>
</dbReference>
<evidence type="ECO:0000313" key="3">
    <source>
        <dbReference type="Proteomes" id="UP000199400"/>
    </source>
</evidence>
<dbReference type="OrthoDB" id="9769132at2"/>
<evidence type="ECO:0000313" key="2">
    <source>
        <dbReference type="EMBL" id="SFD56596.1"/>
    </source>
</evidence>
<proteinExistence type="predicted"/>
<keyword evidence="3" id="KW-1185">Reference proteome</keyword>
<protein>
    <submittedName>
        <fullName evidence="2">ABC-type transporter Mla maintaining outer membrane lipid asymmetry, component MlaD</fullName>
    </submittedName>
</protein>
<dbReference type="AlphaFoldDB" id="A0A1I1TDE8"/>
<organism evidence="2 3">
    <name type="scientific">Nannocystis exedens</name>
    <dbReference type="NCBI Taxonomy" id="54"/>
    <lineage>
        <taxon>Bacteria</taxon>
        <taxon>Pseudomonadati</taxon>
        <taxon>Myxococcota</taxon>
        <taxon>Polyangia</taxon>
        <taxon>Nannocystales</taxon>
        <taxon>Nannocystaceae</taxon>
        <taxon>Nannocystis</taxon>
    </lineage>
</organism>
<name>A0A1I1TDE8_9BACT</name>
<gene>
    <name evidence="2" type="ORF">SAMN02745121_00639</name>
</gene>
<dbReference type="Proteomes" id="UP000199400">
    <property type="component" value="Unassembled WGS sequence"/>
</dbReference>
<reference evidence="3" key="1">
    <citation type="submission" date="2016-10" db="EMBL/GenBank/DDBJ databases">
        <authorList>
            <person name="Varghese N."/>
            <person name="Submissions S."/>
        </authorList>
    </citation>
    <scope>NUCLEOTIDE SEQUENCE [LARGE SCALE GENOMIC DNA]</scope>
    <source>
        <strain evidence="3">ATCC 25963</strain>
    </source>
</reference>
<dbReference type="STRING" id="54.SAMN02745121_00639"/>
<dbReference type="InterPro" id="IPR052336">
    <property type="entry name" value="MlaD_Phospholipid_Transporter"/>
</dbReference>
<evidence type="ECO:0000256" key="1">
    <source>
        <dbReference type="SAM" id="Phobius"/>
    </source>
</evidence>
<dbReference type="PANTHER" id="PTHR33371:SF4">
    <property type="entry name" value="INTERMEMBRANE PHOSPHOLIPID TRANSPORT SYSTEM BINDING PROTEIN MLAD"/>
    <property type="match status" value="1"/>
</dbReference>
<keyword evidence="1" id="KW-0472">Membrane</keyword>
<sequence length="450" mass="49464">MANRKDEARLNLIVGLFVIGLGAVGVLSIFIIGQGKGTWKEKGLIYADFRQVSGLKKGSPVQLEGIEIGVVQDREFVELEYPCNPLTEDRGRFGQERTDDCDRTMFCAPEGKCAELEAYSFNKDLHPPCEEDSQCREDEVCVTQEFRRRYRRVSWTGNTGVCDGFTTDHKRIRVTLSVFADSLQHIREDSRATVSQNGLLGDQLVQISVGRGAPIPSGGRIQTTPSLIEELDNVKERVDGVFGKVEETIGGIAELASAMGDEKTIRNVQGLLANVNEVSRQIAEGKGLVGALLNDDQYVRDFGATLRSVRDTAQNLNGFVAKAKSSMTKIDDNLQPLVDDGRKVMSDVSTVIKDLKDPNNRSLLAKVVYDPKGEMVKDLEETLDNVSKVVSTIEKGDGTLGKLLKDPKAYDDLVKILGNIERNNTIKKLVRFVVEKDEAASSAAPTAKPK</sequence>
<keyword evidence="1" id="KW-0812">Transmembrane</keyword>
<keyword evidence="1" id="KW-1133">Transmembrane helix</keyword>
<dbReference type="RefSeq" id="WP_096334148.1">
    <property type="nucleotide sequence ID" value="NZ_FOMX01000002.1"/>
</dbReference>
<accession>A0A1I1TDE8</accession>
<feature type="transmembrane region" description="Helical" evidence="1">
    <location>
        <begin position="12"/>
        <end position="32"/>
    </location>
</feature>